<keyword evidence="9" id="KW-0812">Transmembrane</keyword>
<dbReference type="GO" id="GO:0020037">
    <property type="term" value="F:heme binding"/>
    <property type="evidence" value="ECO:0007669"/>
    <property type="project" value="InterPro"/>
</dbReference>
<comment type="cofactor">
    <cofactor evidence="1 8">
        <name>heme</name>
        <dbReference type="ChEBI" id="CHEBI:30413"/>
    </cofactor>
</comment>
<accession>A0A0D0DSE0</accession>
<comment type="similarity">
    <text evidence="3">Belongs to the cytochrome P450 family.</text>
</comment>
<name>A0A0D0DSE0_9AGAM</name>
<feature type="transmembrane region" description="Helical" evidence="9">
    <location>
        <begin position="28"/>
        <end position="47"/>
    </location>
</feature>
<evidence type="ECO:0000256" key="3">
    <source>
        <dbReference type="ARBA" id="ARBA00010617"/>
    </source>
</evidence>
<dbReference type="CDD" id="cd11061">
    <property type="entry name" value="CYP67-like"/>
    <property type="match status" value="1"/>
</dbReference>
<dbReference type="InterPro" id="IPR050121">
    <property type="entry name" value="Cytochrome_P450_monoxygenase"/>
</dbReference>
<protein>
    <recommendedName>
        <fullName evidence="12">Cytochrome P450</fullName>
    </recommendedName>
</protein>
<evidence type="ECO:0000256" key="2">
    <source>
        <dbReference type="ARBA" id="ARBA00005179"/>
    </source>
</evidence>
<sequence>MSQGQVLVLDVLCALGTHYWYKKCEPSVSWSLLAQIFAIPLPSALLLTNDSSSVVGAFLAAYTLFLATLFTSIVVYRLSPFHPLAKYPGPILCKVSQFWAVSVASCGKTHLYRKKLHEHYGSIVRIGPNELSVVDKDMLPFILGPHGMSKGPLFRGRRMTPISDKDVENFTLISTRDPQRHAILRKAWNKAFAVSPLRDYEELMLLRARQLIEILQRTCKEQGGIGRVDIATWIGYFSFDFMGDMAFGGGFELMSDGDSEQLLQNMTKALYYPALCQHVPWFARILRNLPYLGAPIRAFGSFGFQRAKIRYSQELKRKDLFYHLIEAYHADSQESPFPLIVSNSLLAIVAGSDTTASVLSNVIYYLLVNPSYYTRLREELDAAFPPTEESSLDTEILPSLSMLNAVINEVLRLQPPVPTSLQRAPTRGTGGKMMGTHYIKEGTHIQVPPYVLHRDPRYFFPRPDDFWPDRWLLEVSNSPDLVLDRSAFIPFSMGPANCVGKSLATLELRALVALLVMYFDMEFDDGFDPETWIESLSDYFVLSKGRLMVKMTTRERRCLAE</sequence>
<dbReference type="InterPro" id="IPR036396">
    <property type="entry name" value="Cyt_P450_sf"/>
</dbReference>
<dbReference type="InterPro" id="IPR002401">
    <property type="entry name" value="Cyt_P450_E_grp-I"/>
</dbReference>
<dbReference type="GO" id="GO:0005506">
    <property type="term" value="F:iron ion binding"/>
    <property type="evidence" value="ECO:0007669"/>
    <property type="project" value="InterPro"/>
</dbReference>
<keyword evidence="7" id="KW-0503">Monooxygenase</keyword>
<keyword evidence="5" id="KW-0560">Oxidoreductase</keyword>
<gene>
    <name evidence="10" type="ORF">PAXRUDRAFT_804082</name>
</gene>
<reference evidence="10 11" key="1">
    <citation type="submission" date="2014-04" db="EMBL/GenBank/DDBJ databases">
        <authorList>
            <consortium name="DOE Joint Genome Institute"/>
            <person name="Kuo A."/>
            <person name="Kohler A."/>
            <person name="Jargeat P."/>
            <person name="Nagy L.G."/>
            <person name="Floudas D."/>
            <person name="Copeland A."/>
            <person name="Barry K.W."/>
            <person name="Cichocki N."/>
            <person name="Veneault-Fourrey C."/>
            <person name="LaButti K."/>
            <person name="Lindquist E.A."/>
            <person name="Lipzen A."/>
            <person name="Lundell T."/>
            <person name="Morin E."/>
            <person name="Murat C."/>
            <person name="Sun H."/>
            <person name="Tunlid A."/>
            <person name="Henrissat B."/>
            <person name="Grigoriev I.V."/>
            <person name="Hibbett D.S."/>
            <person name="Martin F."/>
            <person name="Nordberg H.P."/>
            <person name="Cantor M.N."/>
            <person name="Hua S.X."/>
        </authorList>
    </citation>
    <scope>NUCLEOTIDE SEQUENCE [LARGE SCALE GENOMIC DNA]</scope>
    <source>
        <strain evidence="10 11">Ve08.2h10</strain>
    </source>
</reference>
<dbReference type="InterPro" id="IPR001128">
    <property type="entry name" value="Cyt_P450"/>
</dbReference>
<dbReference type="GO" id="GO:0004497">
    <property type="term" value="F:monooxygenase activity"/>
    <property type="evidence" value="ECO:0007669"/>
    <property type="project" value="UniProtKB-KW"/>
</dbReference>
<evidence type="ECO:0008006" key="12">
    <source>
        <dbReference type="Google" id="ProtNLM"/>
    </source>
</evidence>
<organism evidence="10 11">
    <name type="scientific">Paxillus rubicundulus Ve08.2h10</name>
    <dbReference type="NCBI Taxonomy" id="930991"/>
    <lineage>
        <taxon>Eukaryota</taxon>
        <taxon>Fungi</taxon>
        <taxon>Dikarya</taxon>
        <taxon>Basidiomycota</taxon>
        <taxon>Agaricomycotina</taxon>
        <taxon>Agaricomycetes</taxon>
        <taxon>Agaricomycetidae</taxon>
        <taxon>Boletales</taxon>
        <taxon>Paxilineae</taxon>
        <taxon>Paxillaceae</taxon>
        <taxon>Paxillus</taxon>
    </lineage>
</organism>
<keyword evidence="6 8" id="KW-0408">Iron</keyword>
<proteinExistence type="inferred from homology"/>
<keyword evidence="4 8" id="KW-0479">Metal-binding</keyword>
<evidence type="ECO:0000256" key="4">
    <source>
        <dbReference type="ARBA" id="ARBA00022723"/>
    </source>
</evidence>
<dbReference type="GO" id="GO:0016705">
    <property type="term" value="F:oxidoreductase activity, acting on paired donors, with incorporation or reduction of molecular oxygen"/>
    <property type="evidence" value="ECO:0007669"/>
    <property type="project" value="InterPro"/>
</dbReference>
<dbReference type="PANTHER" id="PTHR24305">
    <property type="entry name" value="CYTOCHROME P450"/>
    <property type="match status" value="1"/>
</dbReference>
<feature type="transmembrane region" description="Helical" evidence="9">
    <location>
        <begin position="54"/>
        <end position="76"/>
    </location>
</feature>
<dbReference type="Gene3D" id="1.10.630.10">
    <property type="entry name" value="Cytochrome P450"/>
    <property type="match status" value="1"/>
</dbReference>
<dbReference type="STRING" id="930991.A0A0D0DSE0"/>
<keyword evidence="8" id="KW-0349">Heme</keyword>
<dbReference type="OrthoDB" id="6692864at2759"/>
<keyword evidence="11" id="KW-1185">Reference proteome</keyword>
<keyword evidence="9" id="KW-0472">Membrane</keyword>
<dbReference type="InParanoid" id="A0A0D0DSE0"/>
<dbReference type="PRINTS" id="PR00385">
    <property type="entry name" value="P450"/>
</dbReference>
<reference evidence="11" key="2">
    <citation type="submission" date="2015-01" db="EMBL/GenBank/DDBJ databases">
        <title>Evolutionary Origins and Diversification of the Mycorrhizal Mutualists.</title>
        <authorList>
            <consortium name="DOE Joint Genome Institute"/>
            <consortium name="Mycorrhizal Genomics Consortium"/>
            <person name="Kohler A."/>
            <person name="Kuo A."/>
            <person name="Nagy L.G."/>
            <person name="Floudas D."/>
            <person name="Copeland A."/>
            <person name="Barry K.W."/>
            <person name="Cichocki N."/>
            <person name="Veneault-Fourrey C."/>
            <person name="LaButti K."/>
            <person name="Lindquist E.A."/>
            <person name="Lipzen A."/>
            <person name="Lundell T."/>
            <person name="Morin E."/>
            <person name="Murat C."/>
            <person name="Riley R."/>
            <person name="Ohm R."/>
            <person name="Sun H."/>
            <person name="Tunlid A."/>
            <person name="Henrissat B."/>
            <person name="Grigoriev I.V."/>
            <person name="Hibbett D.S."/>
            <person name="Martin F."/>
        </authorList>
    </citation>
    <scope>NUCLEOTIDE SEQUENCE [LARGE SCALE GENOMIC DNA]</scope>
    <source>
        <strain evidence="11">Ve08.2h10</strain>
    </source>
</reference>
<feature type="binding site" description="axial binding residue" evidence="8">
    <location>
        <position position="498"/>
    </location>
    <ligand>
        <name>heme</name>
        <dbReference type="ChEBI" id="CHEBI:30413"/>
    </ligand>
    <ligandPart>
        <name>Fe</name>
        <dbReference type="ChEBI" id="CHEBI:18248"/>
    </ligandPart>
</feature>
<evidence type="ECO:0000256" key="9">
    <source>
        <dbReference type="SAM" id="Phobius"/>
    </source>
</evidence>
<dbReference type="EMBL" id="KN825604">
    <property type="protein sequence ID" value="KIK82930.1"/>
    <property type="molecule type" value="Genomic_DNA"/>
</dbReference>
<evidence type="ECO:0000256" key="1">
    <source>
        <dbReference type="ARBA" id="ARBA00001971"/>
    </source>
</evidence>
<dbReference type="Pfam" id="PF00067">
    <property type="entry name" value="p450"/>
    <property type="match status" value="1"/>
</dbReference>
<dbReference type="AlphaFoldDB" id="A0A0D0DSE0"/>
<evidence type="ECO:0000313" key="10">
    <source>
        <dbReference type="EMBL" id="KIK82930.1"/>
    </source>
</evidence>
<dbReference type="PANTHER" id="PTHR24305:SF187">
    <property type="entry name" value="P450, PUTATIVE (EUROFUNG)-RELATED"/>
    <property type="match status" value="1"/>
</dbReference>
<dbReference type="PRINTS" id="PR00463">
    <property type="entry name" value="EP450I"/>
</dbReference>
<evidence type="ECO:0000256" key="5">
    <source>
        <dbReference type="ARBA" id="ARBA00023002"/>
    </source>
</evidence>
<keyword evidence="9" id="KW-1133">Transmembrane helix</keyword>
<comment type="pathway">
    <text evidence="2">Secondary metabolite biosynthesis.</text>
</comment>
<evidence type="ECO:0000256" key="8">
    <source>
        <dbReference type="PIRSR" id="PIRSR602401-1"/>
    </source>
</evidence>
<evidence type="ECO:0000256" key="6">
    <source>
        <dbReference type="ARBA" id="ARBA00023004"/>
    </source>
</evidence>
<evidence type="ECO:0000256" key="7">
    <source>
        <dbReference type="ARBA" id="ARBA00023033"/>
    </source>
</evidence>
<dbReference type="HOGENOM" id="CLU_001570_14_10_1"/>
<dbReference type="Proteomes" id="UP000054538">
    <property type="component" value="Unassembled WGS sequence"/>
</dbReference>
<evidence type="ECO:0000313" key="11">
    <source>
        <dbReference type="Proteomes" id="UP000054538"/>
    </source>
</evidence>
<dbReference type="SUPFAM" id="SSF48264">
    <property type="entry name" value="Cytochrome P450"/>
    <property type="match status" value="1"/>
</dbReference>